<dbReference type="InterPro" id="IPR004688">
    <property type="entry name" value="Ni/Co_transpt"/>
</dbReference>
<keyword evidence="10" id="KW-1185">Reference proteome</keyword>
<evidence type="ECO:0000256" key="3">
    <source>
        <dbReference type="ARBA" id="ARBA00022448"/>
    </source>
</evidence>
<accession>A0A372ZSN9</accession>
<dbReference type="PANTHER" id="PTHR31611:SF0">
    <property type="entry name" value="HIGH-AFFINITY NICKEL TRANSPORT PROTEIN NIC1"/>
    <property type="match status" value="1"/>
</dbReference>
<feature type="transmembrane region" description="Helical" evidence="8">
    <location>
        <begin position="15"/>
        <end position="39"/>
    </location>
</feature>
<keyword evidence="3 8" id="KW-0813">Transport</keyword>
<evidence type="ECO:0000256" key="6">
    <source>
        <dbReference type="ARBA" id="ARBA00022989"/>
    </source>
</evidence>
<reference evidence="9 10" key="1">
    <citation type="submission" date="2018-08" db="EMBL/GenBank/DDBJ databases">
        <title>Diversity &amp; Physiological Properties of Lignin-Decomposing Actinobacteria from Soil.</title>
        <authorList>
            <person name="Roh S.G."/>
            <person name="Kim S.B."/>
        </authorList>
    </citation>
    <scope>NUCLEOTIDE SEQUENCE [LARGE SCALE GENOMIC DNA]</scope>
    <source>
        <strain evidence="9 10">MMS17-GH009</strain>
    </source>
</reference>
<comment type="caution">
    <text evidence="9">The sequence shown here is derived from an EMBL/GenBank/DDBJ whole genome shotgun (WGS) entry which is preliminary data.</text>
</comment>
<dbReference type="AlphaFoldDB" id="A0A372ZSN9"/>
<evidence type="ECO:0000256" key="4">
    <source>
        <dbReference type="ARBA" id="ARBA00022596"/>
    </source>
</evidence>
<dbReference type="InterPro" id="IPR011541">
    <property type="entry name" value="Ni/Co_transpt_high_affinity"/>
</dbReference>
<dbReference type="PANTHER" id="PTHR31611">
    <property type="entry name" value="HIGH-AFFINITY NICKEL TRANSPORT PROTEIN NIC1"/>
    <property type="match status" value="1"/>
</dbReference>
<dbReference type="EMBL" id="QVIG01000001">
    <property type="protein sequence ID" value="RGD58928.1"/>
    <property type="molecule type" value="Genomic_DNA"/>
</dbReference>
<dbReference type="GO" id="GO:0012505">
    <property type="term" value="C:endomembrane system"/>
    <property type="evidence" value="ECO:0007669"/>
    <property type="project" value="UniProtKB-SubCell"/>
</dbReference>
<evidence type="ECO:0000256" key="1">
    <source>
        <dbReference type="ARBA" id="ARBA00004127"/>
    </source>
</evidence>
<keyword evidence="6 8" id="KW-1133">Transmembrane helix</keyword>
<feature type="transmembrane region" description="Helical" evidence="8">
    <location>
        <begin position="279"/>
        <end position="305"/>
    </location>
</feature>
<keyword evidence="4" id="KW-0533">Nickel</keyword>
<feature type="transmembrane region" description="Helical" evidence="8">
    <location>
        <begin position="210"/>
        <end position="232"/>
    </location>
</feature>
<dbReference type="GO" id="GO:0015099">
    <property type="term" value="F:nickel cation transmembrane transporter activity"/>
    <property type="evidence" value="ECO:0007669"/>
    <property type="project" value="UniProtKB-UniRule"/>
</dbReference>
<keyword evidence="7 8" id="KW-0472">Membrane</keyword>
<dbReference type="Pfam" id="PF03824">
    <property type="entry name" value="NicO"/>
    <property type="match status" value="1"/>
</dbReference>
<evidence type="ECO:0000256" key="8">
    <source>
        <dbReference type="RuleBase" id="RU362101"/>
    </source>
</evidence>
<evidence type="ECO:0000313" key="10">
    <source>
        <dbReference type="Proteomes" id="UP000263377"/>
    </source>
</evidence>
<evidence type="ECO:0000256" key="2">
    <source>
        <dbReference type="ARBA" id="ARBA00010892"/>
    </source>
</evidence>
<dbReference type="NCBIfam" id="TIGR00802">
    <property type="entry name" value="nico"/>
    <property type="match status" value="1"/>
</dbReference>
<proteinExistence type="inferred from homology"/>
<dbReference type="Proteomes" id="UP000263377">
    <property type="component" value="Unassembled WGS sequence"/>
</dbReference>
<comment type="subcellular location">
    <subcellularLocation>
        <location evidence="8">Cell membrane</location>
        <topology evidence="8">Multi-pass membrane protein</topology>
    </subcellularLocation>
    <subcellularLocation>
        <location evidence="1">Endomembrane system</location>
        <topology evidence="1">Multi-pass membrane protein</topology>
    </subcellularLocation>
</comment>
<evidence type="ECO:0000313" key="9">
    <source>
        <dbReference type="EMBL" id="RGD58928.1"/>
    </source>
</evidence>
<organism evidence="9 10">
    <name type="scientific">Kitasatospora xanthocidica</name>
    <dbReference type="NCBI Taxonomy" id="83382"/>
    <lineage>
        <taxon>Bacteria</taxon>
        <taxon>Bacillati</taxon>
        <taxon>Actinomycetota</taxon>
        <taxon>Actinomycetes</taxon>
        <taxon>Kitasatosporales</taxon>
        <taxon>Streptomycetaceae</taxon>
        <taxon>Kitasatospora</taxon>
    </lineage>
</organism>
<evidence type="ECO:0000256" key="5">
    <source>
        <dbReference type="ARBA" id="ARBA00022692"/>
    </source>
</evidence>
<comment type="similarity">
    <text evidence="2 8">Belongs to the NiCoT transporter (TC 2.A.52) family.</text>
</comment>
<feature type="transmembrane region" description="Helical" evidence="8">
    <location>
        <begin position="238"/>
        <end position="258"/>
    </location>
</feature>
<feature type="transmembrane region" description="Helical" evidence="8">
    <location>
        <begin position="325"/>
        <end position="345"/>
    </location>
</feature>
<name>A0A372ZSN9_9ACTN</name>
<sequence>MTAPRWRDRLTREEWIRLAGMGGFILALHVVGWFTLLALVEPEHYTVGGQVFGAGMGLTAYTLGMRHAFDADHIAAIDNTTRKLMGQGKRPLSVGFWFSLGHSSIVFGLCALLAFGIRSLAGQVESDDSTLHEMTGLIGVTVSGTFLLLLGLINLGAFNGILKVFRRMRLGDYDEAELERQLERRGLMNRILGKVTRAVTKPWHMYPVGLLFGLGFDTATEVSLLVLAGGAAAFSLPWYALLTLPILFAAGMSLLDTIDGSFMNFAYEWAFSKPVRKIYYNLTVTGLSVLVALVIGSIELIGLLGEKLDITSGPIAWIGGLDLNFVGYAIVGLFVLTWAAAIAYWKLGNVEEKWSAGLAAASATGSGSASGSASAKSE</sequence>
<feature type="transmembrane region" description="Helical" evidence="8">
    <location>
        <begin position="45"/>
        <end position="64"/>
    </location>
</feature>
<feature type="transmembrane region" description="Helical" evidence="8">
    <location>
        <begin position="137"/>
        <end position="162"/>
    </location>
</feature>
<gene>
    <name evidence="9" type="ORF">DR950_15100</name>
</gene>
<evidence type="ECO:0000256" key="7">
    <source>
        <dbReference type="ARBA" id="ARBA00023136"/>
    </source>
</evidence>
<keyword evidence="5 8" id="KW-0812">Transmembrane</keyword>
<feature type="transmembrane region" description="Helical" evidence="8">
    <location>
        <begin position="92"/>
        <end position="117"/>
    </location>
</feature>
<protein>
    <recommendedName>
        <fullName evidence="8">Nickel/cobalt efflux system</fullName>
    </recommendedName>
</protein>
<dbReference type="RefSeq" id="WP_117487312.1">
    <property type="nucleotide sequence ID" value="NZ_QVIG01000001.1"/>
</dbReference>
<dbReference type="GO" id="GO:0005886">
    <property type="term" value="C:plasma membrane"/>
    <property type="evidence" value="ECO:0007669"/>
    <property type="project" value="UniProtKB-SubCell"/>
</dbReference>